<dbReference type="EMBL" id="JAGIOD010000001">
    <property type="protein sequence ID" value="MBP2381773.1"/>
    <property type="molecule type" value="Genomic_DNA"/>
</dbReference>
<comment type="similarity">
    <text evidence="1">Belongs to the LDH2/MDH2 oxidoreductase family.</text>
</comment>
<dbReference type="PANTHER" id="PTHR11091">
    <property type="entry name" value="OXIDOREDUCTASE-RELATED"/>
    <property type="match status" value="1"/>
</dbReference>
<dbReference type="GO" id="GO:0016491">
    <property type="term" value="F:oxidoreductase activity"/>
    <property type="evidence" value="ECO:0007669"/>
    <property type="project" value="UniProtKB-KW"/>
</dbReference>
<sequence length="332" mass="34592">MSAAPATRRLSLPELEELCAAAVLSAGGSRETAAALARATCAAERRGRSAVGAAHLPDYLDGLCSGRIDGHAVPRLEHRRAAALAVDARGGIAQLAFEHALESFADAARSCGVAVLSMHEAFSAGELGHYAAQMAEQGLIGLACANSPALMAVHGAREAVTGTNPLAFALPHPDGPRVMDQASSATAWVRVRDAARADEQIPAGWALDGTGEPTTDAEEALAGALLPFGGTKGANIALMIEMLAALSGGSFSLDAAPFDRGSRSPRLGLFVLAVDPEAFDPGYAGRLAEHLDRLRREHAAGFGRPRPPITEVELPEDLYRMLRAAQGQEQQR</sequence>
<dbReference type="EC" id="1.1.1.338" evidence="3"/>
<reference evidence="3 4" key="1">
    <citation type="submission" date="2021-03" db="EMBL/GenBank/DDBJ databases">
        <title>Sequencing the genomes of 1000 actinobacteria strains.</title>
        <authorList>
            <person name="Klenk H.-P."/>
        </authorList>
    </citation>
    <scope>NUCLEOTIDE SEQUENCE [LARGE SCALE GENOMIC DNA]</scope>
    <source>
        <strain evidence="3 4">DSM 14566</strain>
    </source>
</reference>
<dbReference type="Pfam" id="PF02615">
    <property type="entry name" value="Ldh_2"/>
    <property type="match status" value="1"/>
</dbReference>
<name>A0ABS4X0L6_9MICO</name>
<dbReference type="Gene3D" id="1.10.1530.10">
    <property type="match status" value="1"/>
</dbReference>
<keyword evidence="2 3" id="KW-0560">Oxidoreductase</keyword>
<dbReference type="SUPFAM" id="SSF89733">
    <property type="entry name" value="L-sulfolactate dehydrogenase-like"/>
    <property type="match status" value="1"/>
</dbReference>
<evidence type="ECO:0000256" key="1">
    <source>
        <dbReference type="ARBA" id="ARBA00006056"/>
    </source>
</evidence>
<dbReference type="InterPro" id="IPR043143">
    <property type="entry name" value="Mal/L-sulf/L-lact_DH-like_NADP"/>
</dbReference>
<protein>
    <submittedName>
        <fullName evidence="3">(2R)-3-sulfolactate dehydrogenase (NADP+)</fullName>
        <ecNumber evidence="3">1.1.1.338</ecNumber>
    </submittedName>
</protein>
<dbReference type="InterPro" id="IPR003767">
    <property type="entry name" value="Malate/L-lactate_DH-like"/>
</dbReference>
<organism evidence="3 4">
    <name type="scientific">Brachybacterium sacelli</name>
    <dbReference type="NCBI Taxonomy" id="173364"/>
    <lineage>
        <taxon>Bacteria</taxon>
        <taxon>Bacillati</taxon>
        <taxon>Actinomycetota</taxon>
        <taxon>Actinomycetes</taxon>
        <taxon>Micrococcales</taxon>
        <taxon>Dermabacteraceae</taxon>
        <taxon>Brachybacterium</taxon>
    </lineage>
</organism>
<accession>A0ABS4X0L6</accession>
<evidence type="ECO:0000256" key="2">
    <source>
        <dbReference type="ARBA" id="ARBA00023002"/>
    </source>
</evidence>
<keyword evidence="4" id="KW-1185">Reference proteome</keyword>
<evidence type="ECO:0000313" key="4">
    <source>
        <dbReference type="Proteomes" id="UP001519290"/>
    </source>
</evidence>
<dbReference type="RefSeq" id="WP_209901187.1">
    <property type="nucleotide sequence ID" value="NZ_BAAAJW010000010.1"/>
</dbReference>
<gene>
    <name evidence="3" type="ORF">JOF43_001730</name>
</gene>
<proteinExistence type="inferred from homology"/>
<comment type="caution">
    <text evidence="3">The sequence shown here is derived from an EMBL/GenBank/DDBJ whole genome shotgun (WGS) entry which is preliminary data.</text>
</comment>
<evidence type="ECO:0000313" key="3">
    <source>
        <dbReference type="EMBL" id="MBP2381773.1"/>
    </source>
</evidence>
<dbReference type="Gene3D" id="3.30.1370.60">
    <property type="entry name" value="Hypothetical oxidoreductase yiak, domain 2"/>
    <property type="match status" value="1"/>
</dbReference>
<dbReference type="Proteomes" id="UP001519290">
    <property type="component" value="Unassembled WGS sequence"/>
</dbReference>
<dbReference type="InterPro" id="IPR043144">
    <property type="entry name" value="Mal/L-sulf/L-lact_DH-like_ah"/>
</dbReference>
<dbReference type="PANTHER" id="PTHR11091:SF0">
    <property type="entry name" value="MALATE DEHYDROGENASE"/>
    <property type="match status" value="1"/>
</dbReference>
<dbReference type="InterPro" id="IPR036111">
    <property type="entry name" value="Mal/L-sulfo/L-lacto_DH-like_sf"/>
</dbReference>